<evidence type="ECO:0000256" key="5">
    <source>
        <dbReference type="ARBA" id="ARBA00022532"/>
    </source>
</evidence>
<dbReference type="NCBIfam" id="NF003603">
    <property type="entry name" value="PRK05257.1-1"/>
    <property type="match status" value="1"/>
</dbReference>
<dbReference type="GO" id="GO:0008924">
    <property type="term" value="F:L-malate dehydrogenase (quinone) activity"/>
    <property type="evidence" value="ECO:0007669"/>
    <property type="project" value="UniProtKB-UniRule"/>
</dbReference>
<dbReference type="GO" id="GO:0006099">
    <property type="term" value="P:tricarboxylic acid cycle"/>
    <property type="evidence" value="ECO:0007669"/>
    <property type="project" value="UniProtKB-UniRule"/>
</dbReference>
<keyword evidence="8 9" id="KW-0560">Oxidoreductase</keyword>
<dbReference type="UniPathway" id="UPA00223">
    <property type="reaction ID" value="UER01008"/>
</dbReference>
<evidence type="ECO:0000256" key="7">
    <source>
        <dbReference type="ARBA" id="ARBA00022827"/>
    </source>
</evidence>
<dbReference type="InterPro" id="IPR036188">
    <property type="entry name" value="FAD/NAD-bd_sf"/>
</dbReference>
<dbReference type="NCBIfam" id="NF003608">
    <property type="entry name" value="PRK05257.2-4"/>
    <property type="match status" value="1"/>
</dbReference>
<dbReference type="OrthoDB" id="9763983at2"/>
<keyword evidence="5 9" id="KW-0816">Tricarboxylic acid cycle</keyword>
<protein>
    <recommendedName>
        <fullName evidence="9">Probable malate:quinone oxidoreductase</fullName>
        <ecNumber evidence="9">1.1.5.4</ecNumber>
    </recommendedName>
    <alternativeName>
        <fullName evidence="9">MQO</fullName>
    </alternativeName>
    <alternativeName>
        <fullName evidence="9">Malate dehydrogenase [quinone]</fullName>
    </alternativeName>
</protein>
<dbReference type="NCBIfam" id="NF003605">
    <property type="entry name" value="PRK05257.1-4"/>
    <property type="match status" value="1"/>
</dbReference>
<evidence type="ECO:0000313" key="10">
    <source>
        <dbReference type="EMBL" id="TCT34383.1"/>
    </source>
</evidence>
<dbReference type="PANTHER" id="PTHR43104:SF2">
    <property type="entry name" value="L-2-HYDROXYGLUTARATE DEHYDROGENASE, MITOCHONDRIAL"/>
    <property type="match status" value="1"/>
</dbReference>
<dbReference type="NCBIfam" id="NF003606">
    <property type="entry name" value="PRK05257.2-1"/>
    <property type="match status" value="1"/>
</dbReference>
<dbReference type="GO" id="GO:0047545">
    <property type="term" value="F:(S)-2-hydroxyglutarate dehydrogenase activity"/>
    <property type="evidence" value="ECO:0007669"/>
    <property type="project" value="TreeGrafter"/>
</dbReference>
<evidence type="ECO:0000256" key="1">
    <source>
        <dbReference type="ARBA" id="ARBA00001139"/>
    </source>
</evidence>
<evidence type="ECO:0000313" key="11">
    <source>
        <dbReference type="Proteomes" id="UP000295055"/>
    </source>
</evidence>
<dbReference type="NCBIfam" id="TIGR01320">
    <property type="entry name" value="mal_quin_oxido"/>
    <property type="match status" value="1"/>
</dbReference>
<comment type="cofactor">
    <cofactor evidence="2 9">
        <name>FAD</name>
        <dbReference type="ChEBI" id="CHEBI:57692"/>
    </cofactor>
</comment>
<gene>
    <name evidence="9" type="primary">mqo</name>
    <name evidence="10" type="ORF">EC835_10597</name>
</gene>
<accession>A0A4R3NHH1</accession>
<dbReference type="InterPro" id="IPR006231">
    <property type="entry name" value="MQO"/>
</dbReference>
<dbReference type="Pfam" id="PF06039">
    <property type="entry name" value="Mqo"/>
    <property type="match status" value="1"/>
</dbReference>
<organism evidence="10 11">
    <name type="scientific">Providencia alcalifaciens</name>
    <dbReference type="NCBI Taxonomy" id="126385"/>
    <lineage>
        <taxon>Bacteria</taxon>
        <taxon>Pseudomonadati</taxon>
        <taxon>Pseudomonadota</taxon>
        <taxon>Gammaproteobacteria</taxon>
        <taxon>Enterobacterales</taxon>
        <taxon>Morganellaceae</taxon>
        <taxon>Providencia</taxon>
    </lineage>
</organism>
<dbReference type="SUPFAM" id="SSF51905">
    <property type="entry name" value="FAD/NAD(P)-binding domain"/>
    <property type="match status" value="1"/>
</dbReference>
<dbReference type="RefSeq" id="WP_132496344.1">
    <property type="nucleotide sequence ID" value="NZ_SMAS01000005.1"/>
</dbReference>
<dbReference type="HAMAP" id="MF_00212">
    <property type="entry name" value="MQO"/>
    <property type="match status" value="1"/>
</dbReference>
<proteinExistence type="inferred from homology"/>
<evidence type="ECO:0000256" key="4">
    <source>
        <dbReference type="ARBA" id="ARBA00006389"/>
    </source>
</evidence>
<sequence length="497" mass="54934">MTKPIAENVDIALIGAGIMSATLGTFLKELEPNLTIAIFERLNDCAQESSHPWNNAGTGHAANCEMNYTPPNPDGTVDISKALEVNTEFDLSRQLWSYLVTKGKIKNPRDFIHPCPHMSFVSGADNIKFLQQRFRQMSAHHCYHNMEYSDDLKQIDEWAPLVVEGRDPNEKIAVTRVVTGADVDYGALTHLLMAQLSEQNGFSLHYKHEVIDVTQTPDGRWNVEVKNLLTHEKTITSAKFVFVGAGGRAIELLQKSGIPEGKGYGGFPVSGIWLRCDDEKVAARHHAKVYGKADKGSPPMSVPHLDTRIIGGKRSLLFGPYAGFSSKFLKHGSYLDLFDSIRLNNIEPMLAIAKDDWSLAEYLVGQVLQTSAHQFSMLQKFYPDAQREDWKEVVAGQRVQIIKPDPVKKGVLEFGTELITSADKSFTVLMGASPGASTAAFIALNVLKTCFADQLSADGWEARLKTIIPTYGIDLKQDAKACLDIRTATAKVLQLDN</sequence>
<dbReference type="NCBIfam" id="NF009875">
    <property type="entry name" value="PRK13339.1"/>
    <property type="match status" value="1"/>
</dbReference>
<evidence type="ECO:0000256" key="2">
    <source>
        <dbReference type="ARBA" id="ARBA00001974"/>
    </source>
</evidence>
<evidence type="ECO:0000256" key="3">
    <source>
        <dbReference type="ARBA" id="ARBA00005012"/>
    </source>
</evidence>
<dbReference type="EC" id="1.1.5.4" evidence="9"/>
<dbReference type="Gene3D" id="3.50.50.60">
    <property type="entry name" value="FAD/NAD(P)-binding domain"/>
    <property type="match status" value="1"/>
</dbReference>
<dbReference type="EMBL" id="SMAS01000005">
    <property type="protein sequence ID" value="TCT34383.1"/>
    <property type="molecule type" value="Genomic_DNA"/>
</dbReference>
<reference evidence="10 11" key="1">
    <citation type="submission" date="2019-03" db="EMBL/GenBank/DDBJ databases">
        <title>Genomic analyses of the natural microbiome of Caenorhabditis elegans.</title>
        <authorList>
            <person name="Samuel B."/>
        </authorList>
    </citation>
    <scope>NUCLEOTIDE SEQUENCE [LARGE SCALE GENOMIC DNA]</scope>
    <source>
        <strain evidence="10 11">JUb102</strain>
    </source>
</reference>
<dbReference type="PANTHER" id="PTHR43104">
    <property type="entry name" value="L-2-HYDROXYGLUTARATE DEHYDROGENASE, MITOCHONDRIAL"/>
    <property type="match status" value="1"/>
</dbReference>
<dbReference type="AlphaFoldDB" id="A0A4R3NHH1"/>
<evidence type="ECO:0000256" key="8">
    <source>
        <dbReference type="ARBA" id="ARBA00023002"/>
    </source>
</evidence>
<comment type="pathway">
    <text evidence="3 9">Carbohydrate metabolism; tricarboxylic acid cycle; oxaloacetate from (S)-malate (quinone route): step 1/1.</text>
</comment>
<keyword evidence="7 9" id="KW-0274">FAD</keyword>
<dbReference type="Proteomes" id="UP000295055">
    <property type="component" value="Unassembled WGS sequence"/>
</dbReference>
<comment type="catalytic activity">
    <reaction evidence="1 9">
        <text>(S)-malate + a quinone = a quinol + oxaloacetate</text>
        <dbReference type="Rhea" id="RHEA:46012"/>
        <dbReference type="ChEBI" id="CHEBI:15589"/>
        <dbReference type="ChEBI" id="CHEBI:16452"/>
        <dbReference type="ChEBI" id="CHEBI:24646"/>
        <dbReference type="ChEBI" id="CHEBI:132124"/>
        <dbReference type="EC" id="1.1.5.4"/>
    </reaction>
</comment>
<comment type="caution">
    <text evidence="10">The sequence shown here is derived from an EMBL/GenBank/DDBJ whole genome shotgun (WGS) entry which is preliminary data.</text>
</comment>
<evidence type="ECO:0000256" key="6">
    <source>
        <dbReference type="ARBA" id="ARBA00022630"/>
    </source>
</evidence>
<dbReference type="Gene3D" id="3.30.9.10">
    <property type="entry name" value="D-Amino Acid Oxidase, subunit A, domain 2"/>
    <property type="match status" value="1"/>
</dbReference>
<comment type="similarity">
    <text evidence="4 9">Belongs to the MQO family.</text>
</comment>
<keyword evidence="6 9" id="KW-0285">Flavoprotein</keyword>
<name>A0A4R3NHH1_9GAMM</name>
<evidence type="ECO:0000256" key="9">
    <source>
        <dbReference type="HAMAP-Rule" id="MF_00212"/>
    </source>
</evidence>
<dbReference type="NCBIfam" id="NF003611">
    <property type="entry name" value="PRK05257.3-2"/>
    <property type="match status" value="1"/>
</dbReference>